<keyword evidence="2" id="KW-0732">Signal</keyword>
<evidence type="ECO:0000313" key="4">
    <source>
        <dbReference type="Proteomes" id="UP000308528"/>
    </source>
</evidence>
<proteinExistence type="predicted"/>
<keyword evidence="1" id="KW-0802">TPR repeat</keyword>
<feature type="chain" id="PRO_5020773880" evidence="2">
    <location>
        <begin position="21"/>
        <end position="518"/>
    </location>
</feature>
<reference evidence="3 4" key="1">
    <citation type="submission" date="2019-04" db="EMBL/GenBank/DDBJ databases">
        <title>Lewinella litorea sp. nov., isolated from a marine sand.</title>
        <authorList>
            <person name="Yoon J.-H."/>
        </authorList>
    </citation>
    <scope>NUCLEOTIDE SEQUENCE [LARGE SCALE GENOMIC DNA]</scope>
    <source>
        <strain evidence="3 4">HSMS-39</strain>
    </source>
</reference>
<name>A0A4S4NNV8_9BACT</name>
<dbReference type="Pfam" id="PF13432">
    <property type="entry name" value="TPR_16"/>
    <property type="match status" value="1"/>
</dbReference>
<dbReference type="Gene3D" id="1.25.40.10">
    <property type="entry name" value="Tetratricopeptide repeat domain"/>
    <property type="match status" value="3"/>
</dbReference>
<dbReference type="InterPro" id="IPR052943">
    <property type="entry name" value="TMTC_O-mannosyl-trnsfr"/>
</dbReference>
<comment type="caution">
    <text evidence="3">The sequence shown here is derived from an EMBL/GenBank/DDBJ whole genome shotgun (WGS) entry which is preliminary data.</text>
</comment>
<evidence type="ECO:0000256" key="1">
    <source>
        <dbReference type="PROSITE-ProRule" id="PRU00339"/>
    </source>
</evidence>
<dbReference type="RefSeq" id="WP_136458245.1">
    <property type="nucleotide sequence ID" value="NZ_SRSF01000002.1"/>
</dbReference>
<dbReference type="SMART" id="SM00028">
    <property type="entry name" value="TPR"/>
    <property type="match status" value="4"/>
</dbReference>
<dbReference type="PROSITE" id="PS50005">
    <property type="entry name" value="TPR"/>
    <property type="match status" value="2"/>
</dbReference>
<dbReference type="InterPro" id="IPR019734">
    <property type="entry name" value="TPR_rpt"/>
</dbReference>
<dbReference type="PANTHER" id="PTHR44809:SF1">
    <property type="entry name" value="PROTEIN O-MANNOSYL-TRANSFERASE TMTC1"/>
    <property type="match status" value="1"/>
</dbReference>
<evidence type="ECO:0000313" key="3">
    <source>
        <dbReference type="EMBL" id="THH40715.1"/>
    </source>
</evidence>
<feature type="signal peptide" evidence="2">
    <location>
        <begin position="1"/>
        <end position="20"/>
    </location>
</feature>
<organism evidence="3 4">
    <name type="scientific">Neolewinella litorea</name>
    <dbReference type="NCBI Taxonomy" id="2562452"/>
    <lineage>
        <taxon>Bacteria</taxon>
        <taxon>Pseudomonadati</taxon>
        <taxon>Bacteroidota</taxon>
        <taxon>Saprospiria</taxon>
        <taxon>Saprospirales</taxon>
        <taxon>Lewinellaceae</taxon>
        <taxon>Neolewinella</taxon>
    </lineage>
</organism>
<feature type="repeat" description="TPR" evidence="1">
    <location>
        <begin position="63"/>
        <end position="96"/>
    </location>
</feature>
<keyword evidence="4" id="KW-1185">Reference proteome</keyword>
<sequence length="518" mass="56804">MRILLLLPLLFTLSFLSAQSERSESEVKREEQFITAKREALLGKTDDAIALFQALLEEQPKNDPALFELARLHYAAGNTAPAIEALQRAYAIRPNDVYAAFLADLYQAAGRYRDGADLYAQLIEQRPTQAENYLERAAFLVRAQDVKGAMKVYDELEDRIGVNPELSRRKHALYLGTGDRKRAEQELVSLIEAFPDVIDYRHLLAGYYRSQDEDKKAREVYQEILRREPADVRAQLALQDAAPGGDVAGTDDRELMALLARPEVDLDLKVGKLLPLIQQVANTGDRALGDRLLALTAELRRVHPDAAKAAAIAGDLYFHTGRLTEAAQAYRETLELDDTVYPVWEQLLAALYLDNQLVDLREYAEAALDIFPNRPAVYVHYALGEALRGDFGEANNLLQQAQLMVSASPDAAAAVDALQAAFTALETGSDADNLNLARLPGGEGGPLAFYLKQRNDPDAAALQSADSPVNTNALLLELMGDAQQRAGDKAAAAELYARAQAAGSRSSTLARKISGLKS</sequence>
<dbReference type="SUPFAM" id="SSF48452">
    <property type="entry name" value="TPR-like"/>
    <property type="match status" value="2"/>
</dbReference>
<gene>
    <name evidence="3" type="ORF">E4021_08270</name>
</gene>
<accession>A0A4S4NNV8</accession>
<dbReference type="Proteomes" id="UP000308528">
    <property type="component" value="Unassembled WGS sequence"/>
</dbReference>
<feature type="repeat" description="TPR" evidence="1">
    <location>
        <begin position="307"/>
        <end position="340"/>
    </location>
</feature>
<dbReference type="Pfam" id="PF14559">
    <property type="entry name" value="TPR_19"/>
    <property type="match status" value="1"/>
</dbReference>
<dbReference type="OrthoDB" id="9814220at2"/>
<dbReference type="EMBL" id="SRSF01000002">
    <property type="protein sequence ID" value="THH40715.1"/>
    <property type="molecule type" value="Genomic_DNA"/>
</dbReference>
<protein>
    <submittedName>
        <fullName evidence="3">Tetratricopeptide repeat protein</fullName>
    </submittedName>
</protein>
<evidence type="ECO:0000256" key="2">
    <source>
        <dbReference type="SAM" id="SignalP"/>
    </source>
</evidence>
<dbReference type="InterPro" id="IPR011990">
    <property type="entry name" value="TPR-like_helical_dom_sf"/>
</dbReference>
<dbReference type="AlphaFoldDB" id="A0A4S4NNV8"/>
<dbReference type="PANTHER" id="PTHR44809">
    <property type="match status" value="1"/>
</dbReference>